<keyword evidence="7" id="KW-1133">Transmembrane helix</keyword>
<keyword evidence="5" id="KW-0175">Coiled coil</keyword>
<dbReference type="PANTHER" id="PTHR31744">
    <property type="entry name" value="PROTEIN CUP-SHAPED COTYLEDON 2-RELATED"/>
    <property type="match status" value="1"/>
</dbReference>
<evidence type="ECO:0000256" key="1">
    <source>
        <dbReference type="ARBA" id="ARBA00004123"/>
    </source>
</evidence>
<evidence type="ECO:0000313" key="9">
    <source>
        <dbReference type="EMBL" id="CAK9197453.1"/>
    </source>
</evidence>
<feature type="transmembrane region" description="Helical" evidence="7">
    <location>
        <begin position="228"/>
        <end position="250"/>
    </location>
</feature>
<feature type="compositionally biased region" description="Basic and acidic residues" evidence="6">
    <location>
        <begin position="925"/>
        <end position="946"/>
    </location>
</feature>
<dbReference type="InterPro" id="IPR004853">
    <property type="entry name" value="Sugar_P_trans_dom"/>
</dbReference>
<proteinExistence type="predicted"/>
<feature type="transmembrane region" description="Helical" evidence="7">
    <location>
        <begin position="195"/>
        <end position="216"/>
    </location>
</feature>
<dbReference type="Pfam" id="PF03151">
    <property type="entry name" value="TPT"/>
    <property type="match status" value="1"/>
</dbReference>
<feature type="compositionally biased region" description="Low complexity" evidence="6">
    <location>
        <begin position="1280"/>
        <end position="1301"/>
    </location>
</feature>
<dbReference type="Pfam" id="PF02365">
    <property type="entry name" value="NAM"/>
    <property type="match status" value="1"/>
</dbReference>
<feature type="transmembrane region" description="Helical" evidence="7">
    <location>
        <begin position="52"/>
        <end position="75"/>
    </location>
</feature>
<keyword evidence="4" id="KW-0539">Nucleus</keyword>
<reference evidence="9" key="1">
    <citation type="submission" date="2024-02" db="EMBL/GenBank/DDBJ databases">
        <authorList>
            <consortium name="ELIXIR-Norway"/>
            <consortium name="Elixir Norway"/>
        </authorList>
    </citation>
    <scope>NUCLEOTIDE SEQUENCE</scope>
</reference>
<comment type="subcellular location">
    <subcellularLocation>
        <location evidence="1">Nucleus</location>
    </subcellularLocation>
</comment>
<feature type="region of interest" description="Disordered" evidence="6">
    <location>
        <begin position="881"/>
        <end position="970"/>
    </location>
</feature>
<evidence type="ECO:0000256" key="3">
    <source>
        <dbReference type="ARBA" id="ARBA00023163"/>
    </source>
</evidence>
<feature type="region of interest" description="Disordered" evidence="6">
    <location>
        <begin position="1274"/>
        <end position="1305"/>
    </location>
</feature>
<feature type="region of interest" description="Disordered" evidence="6">
    <location>
        <begin position="1416"/>
        <end position="1436"/>
    </location>
</feature>
<protein>
    <recommendedName>
        <fullName evidence="8">NAC domain-containing protein</fullName>
    </recommendedName>
</protein>
<gene>
    <name evidence="9" type="ORF">CSSPTR1EN2_LOCUS3982</name>
</gene>
<evidence type="ECO:0000256" key="6">
    <source>
        <dbReference type="SAM" id="MobiDB-lite"/>
    </source>
</evidence>
<keyword evidence="7" id="KW-0472">Membrane</keyword>
<evidence type="ECO:0000256" key="4">
    <source>
        <dbReference type="ARBA" id="ARBA00023242"/>
    </source>
</evidence>
<dbReference type="InterPro" id="IPR003441">
    <property type="entry name" value="NAC-dom"/>
</dbReference>
<dbReference type="Gene3D" id="2.170.150.80">
    <property type="entry name" value="NAC domain"/>
    <property type="match status" value="1"/>
</dbReference>
<name>A0ABP0TIG5_9BRYO</name>
<keyword evidence="10" id="KW-1185">Reference proteome</keyword>
<feature type="compositionally biased region" description="Basic and acidic residues" evidence="6">
    <location>
        <begin position="891"/>
        <end position="903"/>
    </location>
</feature>
<feature type="transmembrane region" description="Helical" evidence="7">
    <location>
        <begin position="20"/>
        <end position="40"/>
    </location>
</feature>
<evidence type="ECO:0000256" key="7">
    <source>
        <dbReference type="SAM" id="Phobius"/>
    </source>
</evidence>
<dbReference type="Proteomes" id="UP001497512">
    <property type="component" value="Chromosome 11"/>
</dbReference>
<feature type="compositionally biased region" description="Polar residues" evidence="6">
    <location>
        <begin position="947"/>
        <end position="957"/>
    </location>
</feature>
<dbReference type="InterPro" id="IPR036093">
    <property type="entry name" value="NAC_dom_sf"/>
</dbReference>
<evidence type="ECO:0000256" key="5">
    <source>
        <dbReference type="SAM" id="Coils"/>
    </source>
</evidence>
<feature type="transmembrane region" description="Helical" evidence="7">
    <location>
        <begin position="165"/>
        <end position="183"/>
    </location>
</feature>
<accession>A0ABP0TIG5</accession>
<feature type="domain" description="NAC" evidence="8">
    <location>
        <begin position="1058"/>
        <end position="1217"/>
    </location>
</feature>
<dbReference type="PANTHER" id="PTHR31744:SF233">
    <property type="entry name" value="NAC DOMAIN-CONTAINING PROTEIN 72-LIKE"/>
    <property type="match status" value="1"/>
</dbReference>
<dbReference type="EMBL" id="OZ019903">
    <property type="protein sequence ID" value="CAK9197453.1"/>
    <property type="molecule type" value="Genomic_DNA"/>
</dbReference>
<dbReference type="SUPFAM" id="SSF101941">
    <property type="entry name" value="NAC domain"/>
    <property type="match status" value="1"/>
</dbReference>
<evidence type="ECO:0000313" key="10">
    <source>
        <dbReference type="Proteomes" id="UP001497512"/>
    </source>
</evidence>
<feature type="transmembrane region" description="Helical" evidence="7">
    <location>
        <begin position="262"/>
        <end position="283"/>
    </location>
</feature>
<evidence type="ECO:0000256" key="2">
    <source>
        <dbReference type="ARBA" id="ARBA00023015"/>
    </source>
</evidence>
<sequence length="1509" mass="168622">MAFNVAKGSTTPATKADRKALLDVGAWLFNVTTSVGIIMVNKQLMANYGFRFATTLTGLHFVMTTLMTVGLRCMGYIQPSHLPFLDLVKFALCANFSIVGMNVSLMWNSVGFYQIAKLSMIPVSCLFEVLFDSIGYSRDTKLSIMVVLVGVAICTVSDVSVNAKGFVAAVVAVWCTALQQYYVHNLQKKYSLGSFDLLGHTAPVQAASLIIAGPFIDYWLSDLRVDHYAYTYTAVFFIILSCLIAVGVNLSQFICIGRFSAVSFQVLGHMKTVLVLILGFFLFGRQGLSVQVVLGMLLAVCGMIWYGNASSKPGGKEKRVYTLVSDKRTEERLRILLSDKASLDLKFKEEMEQGNNDRKRLQHLLEVEKAKLEASEKVLKDVGLNYVMFLNKAAHDPKQNDVLEKNRITAVPVAMEHDETQGISTVELEKQPRIEENKSIFNNSAETAEENSSHHFKNVIEMEEFQKLLGTDTFLGIIAVLQDDEKEILAVEKRVRVQLETEKCKHRPSYTSSQDVRKMMSDSLVIDNSELRTGSLKKFASLSLQPQFFKGWDDMVPAAVANDSKSRTESVNDTSSTRSDESCKAMIVDMDIIPLRVDSQNHVTETIIQLQSEKFQRWVEDEEAARLSLLPLSQKHQNLDQFHPQDGFSLGGAALEAPENRNVDMKPVTIMVTNGFMSRSESDEMIIRPPVDFTEDQRALSLSMESSAQGKELFRVSQSHLDDCEMGQTRDVLYPLSVQLNSATGPDQELIVLKSKEHMESTRWLHGGAGRNGGHLDLYNSLHTSEDNTSDHCEEIFPGDEEAKEDEKLKKAKAKLHILVHEQEMAWRMAEDALENMNQRLKRLEAHKVRLQETTIRKLHGDQDKKNMDVVVHQLERKTDDYPSGFTSVYEESKEASEVDSSHVTRGQLPLMILPGNSDESQVTVREDNINASSEKHDDSQKDRGQQKSVHSPQKSSCFLAGGASPESGKQAISFEAPSALFDDQIDDHDDSWSWLYTDHPDWNDILAVADETAAEDEMTFDIKQTVEKLLSSLVETDHPHMLISGSPITKPEQQLHLPPGFRFHPTDEELVLHYLCRKADSQLLTIPVIAEIDLYKFDPWDLPGKAIFGEREWYFFSPRDRKYPNGARPNRAAASGYWKATGTDKPIYTAVGGVRKIGVKKALVFYKGRAPKGVKTNWIMHEYRLAEGVCTSSSQQPHRKGSLRLDDWVLCRIYKKSTNSPRAVKERDNSCVEEVLASLPEIEDPKLVLSQLGSFGGLMETTEDQFMESLLKGENTSESNRSPSAEVESSSSPQQSNKKSTAIASSNTSLVENLQGGGRVRQTASFQGRDSLAHCEINPGWKKVPGFGAIANFNQQFNKYNRQLAPLQMVPTSLPTSLSLQYCHLADHNMHHPSSIMARAANLSIPLRDSSLLEEEEVQNNFSSPPPPRFSSSHQNDGFESITAALNPLFQFQQPAPPITASSLTRPLEMSLLPTSTLAMQINMNSDSQTLSIPSSWRPPHYNVNPAS</sequence>
<keyword evidence="3" id="KW-0804">Transcription</keyword>
<keyword evidence="7" id="KW-0812">Transmembrane</keyword>
<organism evidence="9 10">
    <name type="scientific">Sphagnum troendelagicum</name>
    <dbReference type="NCBI Taxonomy" id="128251"/>
    <lineage>
        <taxon>Eukaryota</taxon>
        <taxon>Viridiplantae</taxon>
        <taxon>Streptophyta</taxon>
        <taxon>Embryophyta</taxon>
        <taxon>Bryophyta</taxon>
        <taxon>Sphagnophytina</taxon>
        <taxon>Sphagnopsida</taxon>
        <taxon>Sphagnales</taxon>
        <taxon>Sphagnaceae</taxon>
        <taxon>Sphagnum</taxon>
    </lineage>
</organism>
<dbReference type="PROSITE" id="PS51005">
    <property type="entry name" value="NAC"/>
    <property type="match status" value="1"/>
</dbReference>
<feature type="transmembrane region" description="Helical" evidence="7">
    <location>
        <begin position="87"/>
        <end position="105"/>
    </location>
</feature>
<feature type="coiled-coil region" evidence="5">
    <location>
        <begin position="827"/>
        <end position="854"/>
    </location>
</feature>
<feature type="transmembrane region" description="Helical" evidence="7">
    <location>
        <begin position="289"/>
        <end position="309"/>
    </location>
</feature>
<evidence type="ECO:0000259" key="8">
    <source>
        <dbReference type="PROSITE" id="PS51005"/>
    </source>
</evidence>
<keyword evidence="2" id="KW-0805">Transcription regulation</keyword>